<name>A0ABN1NPA8_9ACTN</name>
<dbReference type="PROSITE" id="PS50088">
    <property type="entry name" value="ANK_REPEAT"/>
    <property type="match status" value="1"/>
</dbReference>
<protein>
    <submittedName>
        <fullName evidence="4">Ankyrin repeat domain-containing protein</fullName>
    </submittedName>
</protein>
<evidence type="ECO:0000313" key="4">
    <source>
        <dbReference type="EMBL" id="GAA0913801.1"/>
    </source>
</evidence>
<sequence>MTVQPLSDHPNAEHLRNQAKTLLRQAREGSPEALSVIEEFHPRPPAAPKLADTQLVVARRHGFASWPRLVRHLEMIERYSRSPHLVGETADLVDEFLRLACLAYGDDDHADHWKRAADMLAARPELAAADIWTMAATGSAEALREALAGAPEAARRQGGPFGWEPLLYAAYARLPVHGDYVETARVLLERGADPDAGFLWDGLRSPFTVLTGVFGGGEGEQPPHPQAARLARLLLRAGADPNDPQTLYNRGLGGPWSDDTAHLEPLLEHGLGQGDGGPWRARLGPEHPAPADLLAEEMATAALRGGPRRVKLLLTYGAPVDRPGSHPVFGGRTPYELALLNGHREVAGLLAAAGAQAALDELEAFVSACMRADASAATAAGPEILARARAEHPGLLRRAAEHRQTEAVRLLHGLGFDIGHRERSTALHLAAWNDDVETVATLLELGADPSVTDEDHDATPLDWAEYGGRRRVAAFLKSGQTLG</sequence>
<evidence type="ECO:0000256" key="2">
    <source>
        <dbReference type="ARBA" id="ARBA00023043"/>
    </source>
</evidence>
<dbReference type="InterPro" id="IPR036770">
    <property type="entry name" value="Ankyrin_rpt-contain_sf"/>
</dbReference>
<gene>
    <name evidence="4" type="ORF">GCM10009560_06420</name>
</gene>
<dbReference type="EMBL" id="BAAAHQ010000001">
    <property type="protein sequence ID" value="GAA0913801.1"/>
    <property type="molecule type" value="Genomic_DNA"/>
</dbReference>
<dbReference type="SMART" id="SM00248">
    <property type="entry name" value="ANK"/>
    <property type="match status" value="4"/>
</dbReference>
<dbReference type="PANTHER" id="PTHR24189">
    <property type="entry name" value="MYOTROPHIN"/>
    <property type="match status" value="1"/>
</dbReference>
<evidence type="ECO:0000256" key="1">
    <source>
        <dbReference type="ARBA" id="ARBA00022737"/>
    </source>
</evidence>
<accession>A0ABN1NPA8</accession>
<dbReference type="SUPFAM" id="SSF48403">
    <property type="entry name" value="Ankyrin repeat"/>
    <property type="match status" value="1"/>
</dbReference>
<dbReference type="Gene3D" id="1.25.40.20">
    <property type="entry name" value="Ankyrin repeat-containing domain"/>
    <property type="match status" value="3"/>
</dbReference>
<reference evidence="4 5" key="1">
    <citation type="journal article" date="2019" name="Int. J. Syst. Evol. Microbiol.">
        <title>The Global Catalogue of Microorganisms (GCM) 10K type strain sequencing project: providing services to taxonomists for standard genome sequencing and annotation.</title>
        <authorList>
            <consortium name="The Broad Institute Genomics Platform"/>
            <consortium name="The Broad Institute Genome Sequencing Center for Infectious Disease"/>
            <person name="Wu L."/>
            <person name="Ma J."/>
        </authorList>
    </citation>
    <scope>NUCLEOTIDE SEQUENCE [LARGE SCALE GENOMIC DNA]</scope>
    <source>
        <strain evidence="4 5">JCM 11136</strain>
    </source>
</reference>
<proteinExistence type="predicted"/>
<keyword evidence="2 3" id="KW-0040">ANK repeat</keyword>
<keyword evidence="1" id="KW-0677">Repeat</keyword>
<dbReference type="Pfam" id="PF00023">
    <property type="entry name" value="Ank"/>
    <property type="match status" value="1"/>
</dbReference>
<organism evidence="4 5">
    <name type="scientific">Nonomuraea longicatena</name>
    <dbReference type="NCBI Taxonomy" id="83682"/>
    <lineage>
        <taxon>Bacteria</taxon>
        <taxon>Bacillati</taxon>
        <taxon>Actinomycetota</taxon>
        <taxon>Actinomycetes</taxon>
        <taxon>Streptosporangiales</taxon>
        <taxon>Streptosporangiaceae</taxon>
        <taxon>Nonomuraea</taxon>
    </lineage>
</organism>
<comment type="caution">
    <text evidence="4">The sequence shown here is derived from an EMBL/GenBank/DDBJ whole genome shotgun (WGS) entry which is preliminary data.</text>
</comment>
<evidence type="ECO:0000313" key="5">
    <source>
        <dbReference type="Proteomes" id="UP001501578"/>
    </source>
</evidence>
<dbReference type="InterPro" id="IPR002110">
    <property type="entry name" value="Ankyrin_rpt"/>
</dbReference>
<dbReference type="RefSeq" id="WP_343948125.1">
    <property type="nucleotide sequence ID" value="NZ_BAAAHQ010000001.1"/>
</dbReference>
<dbReference type="PANTHER" id="PTHR24189:SF50">
    <property type="entry name" value="ANKYRIN REPEAT AND SOCS BOX PROTEIN 2"/>
    <property type="match status" value="1"/>
</dbReference>
<dbReference type="InterPro" id="IPR050745">
    <property type="entry name" value="Multifunctional_regulatory"/>
</dbReference>
<feature type="repeat" description="ANK" evidence="3">
    <location>
        <begin position="422"/>
        <end position="454"/>
    </location>
</feature>
<dbReference type="Pfam" id="PF12796">
    <property type="entry name" value="Ank_2"/>
    <property type="match status" value="1"/>
</dbReference>
<dbReference type="Proteomes" id="UP001501578">
    <property type="component" value="Unassembled WGS sequence"/>
</dbReference>
<dbReference type="PROSITE" id="PS50297">
    <property type="entry name" value="ANK_REP_REGION"/>
    <property type="match status" value="1"/>
</dbReference>
<evidence type="ECO:0000256" key="3">
    <source>
        <dbReference type="PROSITE-ProRule" id="PRU00023"/>
    </source>
</evidence>
<keyword evidence="5" id="KW-1185">Reference proteome</keyword>